<name>A0A4U9VAG1_SERFO</name>
<dbReference type="Pfam" id="PF17973">
    <property type="entry name" value="bMG10"/>
    <property type="match status" value="1"/>
</dbReference>
<proteinExistence type="predicted"/>
<dbReference type="AlphaFoldDB" id="A0A4U9VAG1"/>
<dbReference type="InterPro" id="IPR051802">
    <property type="entry name" value="YfhM-like"/>
</dbReference>
<feature type="compositionally biased region" description="Acidic residues" evidence="1">
    <location>
        <begin position="11"/>
        <end position="23"/>
    </location>
</feature>
<dbReference type="PANTHER" id="PTHR40094">
    <property type="entry name" value="ALPHA-2-MACROGLOBULIN HOMOLOG"/>
    <property type="match status" value="1"/>
</dbReference>
<feature type="domain" description="Bacterial alpha-2-macroglobulin MG10" evidence="2">
    <location>
        <begin position="20"/>
        <end position="88"/>
    </location>
</feature>
<evidence type="ECO:0000256" key="1">
    <source>
        <dbReference type="SAM" id="MobiDB-lite"/>
    </source>
</evidence>
<dbReference type="PANTHER" id="PTHR40094:SF1">
    <property type="entry name" value="UBIQUITIN DOMAIN-CONTAINING PROTEIN"/>
    <property type="match status" value="1"/>
</dbReference>
<accession>A0A4U9VAG1</accession>
<organism evidence="3">
    <name type="scientific">Serratia fonticola</name>
    <dbReference type="NCBI Taxonomy" id="47917"/>
    <lineage>
        <taxon>Bacteria</taxon>
        <taxon>Pseudomonadati</taxon>
        <taxon>Pseudomonadota</taxon>
        <taxon>Gammaproteobacteria</taxon>
        <taxon>Enterobacterales</taxon>
        <taxon>Yersiniaceae</taxon>
        <taxon>Serratia</taxon>
    </lineage>
</organism>
<reference evidence="3" key="1">
    <citation type="submission" date="2019-05" db="EMBL/GenBank/DDBJ databases">
        <authorList>
            <consortium name="Pathogen Informatics"/>
        </authorList>
    </citation>
    <scope>NUCLEOTIDE SEQUENCE [LARGE SCALE GENOMIC DNA]</scope>
    <source>
        <strain evidence="3">NCTC12965</strain>
    </source>
</reference>
<gene>
    <name evidence="3" type="ORF">NCTC12965_04396</name>
</gene>
<dbReference type="GO" id="GO:0004866">
    <property type="term" value="F:endopeptidase inhibitor activity"/>
    <property type="evidence" value="ECO:0007669"/>
    <property type="project" value="TreeGrafter"/>
</dbReference>
<sequence>MVQQTAPEPESTGEDGEANEDTDAGWQSPLAASGSTWAPDYSDIREDRVIIYGSASTDVQEFVYQIKATNTGSFVIPPAYGEAMYDREVQAMSASSGKLVVVPAESQ</sequence>
<dbReference type="InterPro" id="IPR041246">
    <property type="entry name" value="Bact_MG10"/>
</dbReference>
<protein>
    <recommendedName>
        <fullName evidence="2">Bacterial alpha-2-macroglobulin MG10 domain-containing protein</fullName>
    </recommendedName>
</protein>
<feature type="region of interest" description="Disordered" evidence="1">
    <location>
        <begin position="1"/>
        <end position="39"/>
    </location>
</feature>
<dbReference type="EMBL" id="CABEEZ010000097">
    <property type="protein sequence ID" value="VTR39771.1"/>
    <property type="molecule type" value="Genomic_DNA"/>
</dbReference>
<evidence type="ECO:0000259" key="2">
    <source>
        <dbReference type="Pfam" id="PF17973"/>
    </source>
</evidence>
<evidence type="ECO:0000313" key="3">
    <source>
        <dbReference type="EMBL" id="VTR39771.1"/>
    </source>
</evidence>